<keyword evidence="2" id="KW-0378">Hydrolase</keyword>
<proteinExistence type="predicted"/>
<dbReference type="InterPro" id="IPR001466">
    <property type="entry name" value="Beta-lactam-related"/>
</dbReference>
<dbReference type="SUPFAM" id="SSF56601">
    <property type="entry name" value="beta-lactamase/transpeptidase-like"/>
    <property type="match status" value="1"/>
</dbReference>
<dbReference type="GO" id="GO:0019216">
    <property type="term" value="P:regulation of lipid metabolic process"/>
    <property type="evidence" value="ECO:0007669"/>
    <property type="project" value="TreeGrafter"/>
</dbReference>
<feature type="domain" description="Beta-lactamase-related" evidence="1">
    <location>
        <begin position="60"/>
        <end position="392"/>
    </location>
</feature>
<evidence type="ECO:0000313" key="3">
    <source>
        <dbReference type="Proteomes" id="UP000468581"/>
    </source>
</evidence>
<gene>
    <name evidence="2" type="ORF">GWK08_09610</name>
</gene>
<protein>
    <submittedName>
        <fullName evidence="2">Serine hydrolase</fullName>
    </submittedName>
</protein>
<comment type="caution">
    <text evidence="2">The sequence shown here is derived from an EMBL/GenBank/DDBJ whole genome shotgun (WGS) entry which is preliminary data.</text>
</comment>
<dbReference type="Proteomes" id="UP000468581">
    <property type="component" value="Unassembled WGS sequence"/>
</dbReference>
<sequence length="415" mass="47426">MKKIYKRLLRITLILLSLFILWKVYDLSSWERSPEASSLPVTTHIYDREYALSIDKASKYLKEIPGKLNVPSFSVAVGMNNKIIWSEAIGYARIEEMLAASPDTKYRVGSTSKAITATGVARLADKGKLDLDAYVGDSILNYPKKKWNFTTRQLMSHTAGLGNYGDFPVKSWKYTLCNCYHFPTVREALNIFNEAELLYEPGTDYAYSTFDIVLSSAVLEQASGESFLPYMEKEVFRPLKMTNTLGDHSKENIEHLAGFYETKGRSYREWRSMGLVANDINLSYKWAGGGFLSTPSDLVKMGNAYLNDTVFISPKMRKEFWTPQRLRNGEINEQQYALGWRSYEDYTYEHIFDGEKPVWMVHHGGVSKGSMNFLVLFPEYSLVINASMNARAESFGLFWTEVMKLAAIFLETENQ</sequence>
<organism evidence="2 3">
    <name type="scientific">Leptobacterium flavescens</name>
    <dbReference type="NCBI Taxonomy" id="472055"/>
    <lineage>
        <taxon>Bacteria</taxon>
        <taxon>Pseudomonadati</taxon>
        <taxon>Bacteroidota</taxon>
        <taxon>Flavobacteriia</taxon>
        <taxon>Flavobacteriales</taxon>
        <taxon>Flavobacteriaceae</taxon>
        <taxon>Leptobacterium</taxon>
    </lineage>
</organism>
<evidence type="ECO:0000259" key="1">
    <source>
        <dbReference type="Pfam" id="PF00144"/>
    </source>
</evidence>
<accession>A0A6P0UKE0</accession>
<dbReference type="InterPro" id="IPR012338">
    <property type="entry name" value="Beta-lactam/transpept-like"/>
</dbReference>
<dbReference type="Gene3D" id="3.40.710.10">
    <property type="entry name" value="DD-peptidase/beta-lactamase superfamily"/>
    <property type="match status" value="1"/>
</dbReference>
<dbReference type="GO" id="GO:0008233">
    <property type="term" value="F:peptidase activity"/>
    <property type="evidence" value="ECO:0007669"/>
    <property type="project" value="TreeGrafter"/>
</dbReference>
<dbReference type="EMBL" id="JAABOO010000002">
    <property type="protein sequence ID" value="NER13694.1"/>
    <property type="molecule type" value="Genomic_DNA"/>
</dbReference>
<name>A0A6P0UKE0_9FLAO</name>
<dbReference type="PANTHER" id="PTHR46520">
    <property type="entry name" value="SERINE BETA-LACTAMASE-LIKE PROTEIN LACTB, MITOCHONDRIAL"/>
    <property type="match status" value="1"/>
</dbReference>
<keyword evidence="3" id="KW-1185">Reference proteome</keyword>
<reference evidence="2 3" key="1">
    <citation type="submission" date="2020-01" db="EMBL/GenBank/DDBJ databases">
        <title>Leptobacterium flavescens.</title>
        <authorList>
            <person name="Wang G."/>
        </authorList>
    </citation>
    <scope>NUCLEOTIDE SEQUENCE [LARGE SCALE GENOMIC DNA]</scope>
    <source>
        <strain evidence="2 3">KCTC 22160</strain>
    </source>
</reference>
<dbReference type="AlphaFoldDB" id="A0A6P0UKE0"/>
<dbReference type="Pfam" id="PF00144">
    <property type="entry name" value="Beta-lactamase"/>
    <property type="match status" value="1"/>
</dbReference>
<dbReference type="InterPro" id="IPR052794">
    <property type="entry name" value="Mito_Ser_Protease_LACTB"/>
</dbReference>
<dbReference type="RefSeq" id="WP_163606782.1">
    <property type="nucleotide sequence ID" value="NZ_JAABOO010000002.1"/>
</dbReference>
<dbReference type="PANTHER" id="PTHR46520:SF1">
    <property type="entry name" value="SERINE BETA-LACTAMASE-LIKE PROTEIN LACTB, MITOCHONDRIAL"/>
    <property type="match status" value="1"/>
</dbReference>
<dbReference type="GO" id="GO:0006508">
    <property type="term" value="P:proteolysis"/>
    <property type="evidence" value="ECO:0007669"/>
    <property type="project" value="TreeGrafter"/>
</dbReference>
<evidence type="ECO:0000313" key="2">
    <source>
        <dbReference type="EMBL" id="NER13694.1"/>
    </source>
</evidence>